<sequence>MDITSKNLLRSFLIANTNSPTILTSKEKFIQALPKSIDPIIADELFELVLLWNQERINRMENNISLEFNVPEVTVPKGSNNDIVDQRLTLNELVQQMTKLDGILKLQTKEIDNEISRELAILQESVGSLSDLKFGKSTSSNSFNQAIEELAEFDELVKQ</sequence>
<evidence type="ECO:0000313" key="2">
    <source>
        <dbReference type="Proteomes" id="UP001360560"/>
    </source>
</evidence>
<dbReference type="GeneID" id="90076075"/>
<name>A0AAV5QU31_9ASCO</name>
<dbReference type="EMBL" id="BTFZ01000013">
    <property type="protein sequence ID" value="GMM38100.1"/>
    <property type="molecule type" value="Genomic_DNA"/>
</dbReference>
<proteinExistence type="predicted"/>
<protein>
    <submittedName>
        <fullName evidence="1">Uncharacterized protein</fullName>
    </submittedName>
</protein>
<dbReference type="Proteomes" id="UP001360560">
    <property type="component" value="Unassembled WGS sequence"/>
</dbReference>
<accession>A0AAV5QU31</accession>
<dbReference type="AlphaFoldDB" id="A0AAV5QU31"/>
<dbReference type="RefSeq" id="XP_064855096.1">
    <property type="nucleotide sequence ID" value="XM_064999024.1"/>
</dbReference>
<evidence type="ECO:0000313" key="1">
    <source>
        <dbReference type="EMBL" id="GMM38100.1"/>
    </source>
</evidence>
<gene>
    <name evidence="1" type="ORF">DASC09_054250</name>
</gene>
<keyword evidence="2" id="KW-1185">Reference proteome</keyword>
<organism evidence="1 2">
    <name type="scientific">Saccharomycopsis crataegensis</name>
    <dbReference type="NCBI Taxonomy" id="43959"/>
    <lineage>
        <taxon>Eukaryota</taxon>
        <taxon>Fungi</taxon>
        <taxon>Dikarya</taxon>
        <taxon>Ascomycota</taxon>
        <taxon>Saccharomycotina</taxon>
        <taxon>Saccharomycetes</taxon>
        <taxon>Saccharomycopsidaceae</taxon>
        <taxon>Saccharomycopsis</taxon>
    </lineage>
</organism>
<comment type="caution">
    <text evidence="1">The sequence shown here is derived from an EMBL/GenBank/DDBJ whole genome shotgun (WGS) entry which is preliminary data.</text>
</comment>
<reference evidence="1 2" key="1">
    <citation type="journal article" date="2023" name="Elife">
        <title>Identification of key yeast species and microbe-microbe interactions impacting larval growth of Drosophila in the wild.</title>
        <authorList>
            <person name="Mure A."/>
            <person name="Sugiura Y."/>
            <person name="Maeda R."/>
            <person name="Honda K."/>
            <person name="Sakurai N."/>
            <person name="Takahashi Y."/>
            <person name="Watada M."/>
            <person name="Katoh T."/>
            <person name="Gotoh A."/>
            <person name="Gotoh Y."/>
            <person name="Taniguchi I."/>
            <person name="Nakamura K."/>
            <person name="Hayashi T."/>
            <person name="Katayama T."/>
            <person name="Uemura T."/>
            <person name="Hattori Y."/>
        </authorList>
    </citation>
    <scope>NUCLEOTIDE SEQUENCE [LARGE SCALE GENOMIC DNA]</scope>
    <source>
        <strain evidence="1 2">SC-9</strain>
    </source>
</reference>